<accession>A0A1W2EY28</accession>
<protein>
    <submittedName>
        <fullName evidence="2">Uncharacterized protein</fullName>
    </submittedName>
</protein>
<dbReference type="Proteomes" id="UP000192674">
    <property type="component" value="Unassembled WGS sequence"/>
</dbReference>
<name>A0A1W2EY28_KIBAR</name>
<sequence length="127" mass="13930">MVASNPLAANDKPEPDARLGRDRASPSQYLAGEAVMGVRIGDGTRHHNVIPLRPNDTTNDRLMSTAATSLEPSMNDAPLPQPVQLYGLTVLAFLLHTPTRGLQRCVRCGTAWPCDHLRLAYRLREGF</sequence>
<reference evidence="2 3" key="1">
    <citation type="submission" date="2017-04" db="EMBL/GenBank/DDBJ databases">
        <authorList>
            <person name="Afonso C.L."/>
            <person name="Miller P.J."/>
            <person name="Scott M.A."/>
            <person name="Spackman E."/>
            <person name="Goraichik I."/>
            <person name="Dimitrov K.M."/>
            <person name="Suarez D.L."/>
            <person name="Swayne D.E."/>
        </authorList>
    </citation>
    <scope>NUCLEOTIDE SEQUENCE [LARGE SCALE GENOMIC DNA]</scope>
    <source>
        <strain evidence="2 3">DSM 43828</strain>
    </source>
</reference>
<keyword evidence="3" id="KW-1185">Reference proteome</keyword>
<proteinExistence type="predicted"/>
<dbReference type="EMBL" id="FWXV01000004">
    <property type="protein sequence ID" value="SMD14613.1"/>
    <property type="molecule type" value="Genomic_DNA"/>
</dbReference>
<gene>
    <name evidence="2" type="ORF">SAMN05661093_05079</name>
</gene>
<evidence type="ECO:0000313" key="2">
    <source>
        <dbReference type="EMBL" id="SMD14613.1"/>
    </source>
</evidence>
<dbReference type="AlphaFoldDB" id="A0A1W2EY28"/>
<evidence type="ECO:0000256" key="1">
    <source>
        <dbReference type="SAM" id="MobiDB-lite"/>
    </source>
</evidence>
<feature type="region of interest" description="Disordered" evidence="1">
    <location>
        <begin position="1"/>
        <end position="25"/>
    </location>
</feature>
<organism evidence="2 3">
    <name type="scientific">Kibdelosporangium aridum</name>
    <dbReference type="NCBI Taxonomy" id="2030"/>
    <lineage>
        <taxon>Bacteria</taxon>
        <taxon>Bacillati</taxon>
        <taxon>Actinomycetota</taxon>
        <taxon>Actinomycetes</taxon>
        <taxon>Pseudonocardiales</taxon>
        <taxon>Pseudonocardiaceae</taxon>
        <taxon>Kibdelosporangium</taxon>
    </lineage>
</organism>
<evidence type="ECO:0000313" key="3">
    <source>
        <dbReference type="Proteomes" id="UP000192674"/>
    </source>
</evidence>
<feature type="compositionally biased region" description="Basic and acidic residues" evidence="1">
    <location>
        <begin position="11"/>
        <end position="24"/>
    </location>
</feature>